<accession>A0A9X2Q7A8</accession>
<evidence type="ECO:0000256" key="1">
    <source>
        <dbReference type="SAM" id="Coils"/>
    </source>
</evidence>
<dbReference type="Gene3D" id="3.60.21.10">
    <property type="match status" value="1"/>
</dbReference>
<comment type="caution">
    <text evidence="2">The sequence shown here is derived from an EMBL/GenBank/DDBJ whole genome shotgun (WGS) entry which is preliminary data.</text>
</comment>
<dbReference type="RefSeq" id="WP_259124340.1">
    <property type="nucleotide sequence ID" value="NZ_JANUAE010000015.1"/>
</dbReference>
<proteinExistence type="predicted"/>
<dbReference type="InterPro" id="IPR029052">
    <property type="entry name" value="Metallo-depent_PP-like"/>
</dbReference>
<dbReference type="SUPFAM" id="SSF56300">
    <property type="entry name" value="Metallo-dependent phosphatases"/>
    <property type="match status" value="1"/>
</dbReference>
<evidence type="ECO:0000313" key="2">
    <source>
        <dbReference type="EMBL" id="MCS3711525.1"/>
    </source>
</evidence>
<organism evidence="2 3">
    <name type="scientific">Salinibacter ruber</name>
    <dbReference type="NCBI Taxonomy" id="146919"/>
    <lineage>
        <taxon>Bacteria</taxon>
        <taxon>Pseudomonadati</taxon>
        <taxon>Rhodothermota</taxon>
        <taxon>Rhodothermia</taxon>
        <taxon>Rhodothermales</taxon>
        <taxon>Salinibacteraceae</taxon>
        <taxon>Salinibacter</taxon>
    </lineage>
</organism>
<sequence>MKVDSPTFRKIKDLYGYPIYKGHVGRRVLMREFDLSRTEAEEVLEAIREPSVDPEAVVVIDSIDEVEYDAEKGRYVFHGEDPFGEPTSVTKPEEDVQSMKKDYTMRGYTQKETAINNGLDPVIFTEIRKAMDWTHDSVPATEEELKDQSAEEAAERLALEQKKSETRKEIEKVKNREIRKDAENWRKFDQVVLKKLCEKIPSDAVAPQAKRIYSPDQDKDLKAAVVPSFDIHYGKQGILNIHDDLDPFGRKDAEQRLIESTERLIEDLTRFNTEKIYLAFGSDFFHVDNHGGTTTGRSVNEGTVQDMDGTPEQIFTDGCDLMRVHVDMLRQIAPIDGFVVPGNHDRMLSIALMKYMEGVFENATDIQIDGDVRSRKYRSYGETLMGFDHGDGLRSGDIKSVLLDEARDMMAGTSETVFFTGHKHHEVKEDLGGVTTYQVGSPSGDDRYHDINAYVAAREQSTAFLLDKERGMHAHLNYPSAI</sequence>
<evidence type="ECO:0008006" key="4">
    <source>
        <dbReference type="Google" id="ProtNLM"/>
    </source>
</evidence>
<keyword evidence="1" id="KW-0175">Coiled coil</keyword>
<name>A0A9X2Q7A8_9BACT</name>
<evidence type="ECO:0000313" key="3">
    <source>
        <dbReference type="Proteomes" id="UP001155057"/>
    </source>
</evidence>
<reference evidence="2" key="1">
    <citation type="submission" date="2022-08" db="EMBL/GenBank/DDBJ databases">
        <title>Genomic Encyclopedia of Type Strains, Phase V (KMG-V): Genome sequencing to study the core and pangenomes of soil and plant-associated prokaryotes.</title>
        <authorList>
            <person name="Whitman W."/>
        </authorList>
    </citation>
    <scope>NUCLEOTIDE SEQUENCE</scope>
    <source>
        <strain evidence="2">SP3049</strain>
    </source>
</reference>
<gene>
    <name evidence="2" type="ORF">GGP61_003158</name>
</gene>
<dbReference type="Proteomes" id="UP001155057">
    <property type="component" value="Unassembled WGS sequence"/>
</dbReference>
<feature type="coiled-coil region" evidence="1">
    <location>
        <begin position="142"/>
        <end position="176"/>
    </location>
</feature>
<protein>
    <recommendedName>
        <fullName evidence="4">Calcineurin-like phosphoesterase domain-containing protein</fullName>
    </recommendedName>
</protein>
<dbReference type="EMBL" id="JANUAE010000015">
    <property type="protein sequence ID" value="MCS3711525.1"/>
    <property type="molecule type" value="Genomic_DNA"/>
</dbReference>
<dbReference type="AlphaFoldDB" id="A0A9X2Q7A8"/>